<dbReference type="InterPro" id="IPR036397">
    <property type="entry name" value="RNaseH_sf"/>
</dbReference>
<dbReference type="PROSITE" id="PS50994">
    <property type="entry name" value="INTEGRASE"/>
    <property type="match status" value="1"/>
</dbReference>
<dbReference type="EMBL" id="LAQU01000212">
    <property type="protein sequence ID" value="KKB60782.1"/>
    <property type="molecule type" value="Genomic_DNA"/>
</dbReference>
<dbReference type="PANTHER" id="PTHR46889:SF4">
    <property type="entry name" value="TRANSPOSASE INSO FOR INSERTION SEQUENCE ELEMENT IS911B-RELATED"/>
    <property type="match status" value="1"/>
</dbReference>
<feature type="non-terminal residue" evidence="2">
    <location>
        <position position="1"/>
    </location>
</feature>
<reference evidence="2 3" key="1">
    <citation type="submission" date="2015-03" db="EMBL/GenBank/DDBJ databases">
        <title>Draft Genome Sequence of Burkholderia andropogonis type strain ICMP2807, isolated from Sorghum bicolor.</title>
        <authorList>
            <person name="Lopes-Santos L."/>
            <person name="Castro D.B."/>
            <person name="Ottoboni L.M."/>
            <person name="Park D."/>
            <person name="Weirc B.S."/>
            <person name="Destefano S.A."/>
        </authorList>
    </citation>
    <scope>NUCLEOTIDE SEQUENCE [LARGE SCALE GENOMIC DNA]</scope>
    <source>
        <strain evidence="2 3">ICMP2807</strain>
    </source>
</reference>
<evidence type="ECO:0000313" key="2">
    <source>
        <dbReference type="EMBL" id="KKB60782.1"/>
    </source>
</evidence>
<dbReference type="STRING" id="28092.WM40_27210"/>
<organism evidence="2 3">
    <name type="scientific">Robbsia andropogonis</name>
    <dbReference type="NCBI Taxonomy" id="28092"/>
    <lineage>
        <taxon>Bacteria</taxon>
        <taxon>Pseudomonadati</taxon>
        <taxon>Pseudomonadota</taxon>
        <taxon>Betaproteobacteria</taxon>
        <taxon>Burkholderiales</taxon>
        <taxon>Burkholderiaceae</taxon>
        <taxon>Robbsia</taxon>
    </lineage>
</organism>
<protein>
    <submittedName>
        <fullName evidence="2">Transposase</fullName>
    </submittedName>
</protein>
<name>A0A0F5JTU9_9BURK</name>
<dbReference type="InterPro" id="IPR050900">
    <property type="entry name" value="Transposase_IS3/IS150/IS904"/>
</dbReference>
<dbReference type="SUPFAM" id="SSF53098">
    <property type="entry name" value="Ribonuclease H-like"/>
    <property type="match status" value="1"/>
</dbReference>
<dbReference type="InterPro" id="IPR001584">
    <property type="entry name" value="Integrase_cat-core"/>
</dbReference>
<accession>A0A0F5JTU9</accession>
<dbReference type="AlphaFoldDB" id="A0A0F5JTU9"/>
<keyword evidence="3" id="KW-1185">Reference proteome</keyword>
<dbReference type="InterPro" id="IPR012337">
    <property type="entry name" value="RNaseH-like_sf"/>
</dbReference>
<evidence type="ECO:0000313" key="3">
    <source>
        <dbReference type="Proteomes" id="UP000033618"/>
    </source>
</evidence>
<dbReference type="GO" id="GO:0003676">
    <property type="term" value="F:nucleic acid binding"/>
    <property type="evidence" value="ECO:0007669"/>
    <property type="project" value="InterPro"/>
</dbReference>
<proteinExistence type="predicted"/>
<dbReference type="Pfam" id="PF00665">
    <property type="entry name" value="rve"/>
    <property type="match status" value="1"/>
</dbReference>
<feature type="domain" description="Integrase catalytic" evidence="1">
    <location>
        <begin position="60"/>
        <end position="226"/>
    </location>
</feature>
<dbReference type="GO" id="GO:0015074">
    <property type="term" value="P:DNA integration"/>
    <property type="evidence" value="ECO:0007669"/>
    <property type="project" value="InterPro"/>
</dbReference>
<dbReference type="Proteomes" id="UP000033618">
    <property type="component" value="Unassembled WGS sequence"/>
</dbReference>
<comment type="caution">
    <text evidence="2">The sequence shown here is derived from an EMBL/GenBank/DDBJ whole genome shotgun (WGS) entry which is preliminary data.</text>
</comment>
<dbReference type="PANTHER" id="PTHR46889">
    <property type="entry name" value="TRANSPOSASE INSF FOR INSERTION SEQUENCE IS3B-RELATED"/>
    <property type="match status" value="1"/>
</dbReference>
<dbReference type="PATRIC" id="fig|28092.6.peg.6447"/>
<gene>
    <name evidence="2" type="ORF">WM40_27210</name>
</gene>
<dbReference type="Gene3D" id="3.30.420.10">
    <property type="entry name" value="Ribonuclease H-like superfamily/Ribonuclease H"/>
    <property type="match status" value="1"/>
</dbReference>
<dbReference type="RefSeq" id="WP_046154669.1">
    <property type="nucleotide sequence ID" value="NZ_LAQU01000212.1"/>
</dbReference>
<evidence type="ECO:0000259" key="1">
    <source>
        <dbReference type="PROSITE" id="PS50994"/>
    </source>
</evidence>
<sequence length="281" mass="32483">LRPEFASLPPSQIVVRLLDEEARYLASESTFYRVLREADVQHRRGRAGAPRHVGPPRRHRADGPNQLWSWDVTYLNTRVRGQFYYLYLIVDIYSRKIVGAEVFEAENMVNSSTVIQRAVLREQNLRAPLVLHADNGSAMKGSTLQITLEKLGITASHSRARVSNDNAFSEALFRTCKYRPSYPPGGFDSLQDARVWVHQFVYWYNHEHRHSAIRFVAPAHRHAGQEPEILKKRHALYQRARELNPARWSGKLRNWQPIGCVWLNPQTHHQTQHVQEVVDAA</sequence>